<gene>
    <name evidence="2" type="ORF">POM88_025515</name>
</gene>
<protein>
    <recommendedName>
        <fullName evidence="1">Zinc knuckle CX2CX4HX4C domain-containing protein</fullName>
    </recommendedName>
</protein>
<dbReference type="Pfam" id="PF14392">
    <property type="entry name" value="zf-CCHC_4"/>
    <property type="match status" value="1"/>
</dbReference>
<name>A0AAD8I4B1_9APIA</name>
<sequence>MVSSTMNSEEMYARLALEEEEEGGICIVEAEIVQPKQSFILVGRFLTERNINFLAMRNVFWLRCGDLKKGLRFMIWEVRGMLTEKILQSIGNFVGVFVKSDPLNLNGMWKPSIRMRVTMDIGKPLKCRMKLKREGGDWNWINFKHERLRHSDRDCEVVYANTGKVIERAYVVWLRAPNKMSKTRILELDGYVMDMMVLRHGIPVDRKRKEAQRLVQERRTRDSWKQMELLRKF</sequence>
<dbReference type="EMBL" id="JAUIZM010000006">
    <property type="protein sequence ID" value="KAK1378771.1"/>
    <property type="molecule type" value="Genomic_DNA"/>
</dbReference>
<dbReference type="AlphaFoldDB" id="A0AAD8I4B1"/>
<feature type="domain" description="Zinc knuckle CX2CX4HX4C" evidence="1">
    <location>
        <begin position="119"/>
        <end position="150"/>
    </location>
</feature>
<keyword evidence="3" id="KW-1185">Reference proteome</keyword>
<organism evidence="2 3">
    <name type="scientific">Heracleum sosnowskyi</name>
    <dbReference type="NCBI Taxonomy" id="360622"/>
    <lineage>
        <taxon>Eukaryota</taxon>
        <taxon>Viridiplantae</taxon>
        <taxon>Streptophyta</taxon>
        <taxon>Embryophyta</taxon>
        <taxon>Tracheophyta</taxon>
        <taxon>Spermatophyta</taxon>
        <taxon>Magnoliopsida</taxon>
        <taxon>eudicotyledons</taxon>
        <taxon>Gunneridae</taxon>
        <taxon>Pentapetalae</taxon>
        <taxon>asterids</taxon>
        <taxon>campanulids</taxon>
        <taxon>Apiales</taxon>
        <taxon>Apiaceae</taxon>
        <taxon>Apioideae</taxon>
        <taxon>apioid superclade</taxon>
        <taxon>Tordylieae</taxon>
        <taxon>Tordyliinae</taxon>
        <taxon>Heracleum</taxon>
    </lineage>
</organism>
<evidence type="ECO:0000313" key="3">
    <source>
        <dbReference type="Proteomes" id="UP001237642"/>
    </source>
</evidence>
<evidence type="ECO:0000259" key="1">
    <source>
        <dbReference type="Pfam" id="PF14392"/>
    </source>
</evidence>
<dbReference type="InterPro" id="IPR025836">
    <property type="entry name" value="Zn_knuckle_CX2CX4HX4C"/>
</dbReference>
<proteinExistence type="predicted"/>
<dbReference type="Proteomes" id="UP001237642">
    <property type="component" value="Unassembled WGS sequence"/>
</dbReference>
<comment type="caution">
    <text evidence="2">The sequence shown here is derived from an EMBL/GenBank/DDBJ whole genome shotgun (WGS) entry which is preliminary data.</text>
</comment>
<accession>A0AAD8I4B1</accession>
<evidence type="ECO:0000313" key="2">
    <source>
        <dbReference type="EMBL" id="KAK1378771.1"/>
    </source>
</evidence>
<reference evidence="2" key="2">
    <citation type="submission" date="2023-05" db="EMBL/GenBank/DDBJ databases">
        <authorList>
            <person name="Schelkunov M.I."/>
        </authorList>
    </citation>
    <scope>NUCLEOTIDE SEQUENCE</scope>
    <source>
        <strain evidence="2">Hsosn_3</strain>
        <tissue evidence="2">Leaf</tissue>
    </source>
</reference>
<reference evidence="2" key="1">
    <citation type="submission" date="2023-02" db="EMBL/GenBank/DDBJ databases">
        <title>Genome of toxic invasive species Heracleum sosnowskyi carries increased number of genes despite the absence of recent whole-genome duplications.</title>
        <authorList>
            <person name="Schelkunov M."/>
            <person name="Shtratnikova V."/>
            <person name="Makarenko M."/>
            <person name="Klepikova A."/>
            <person name="Omelchenko D."/>
            <person name="Novikova G."/>
            <person name="Obukhova E."/>
            <person name="Bogdanov V."/>
            <person name="Penin A."/>
            <person name="Logacheva M."/>
        </authorList>
    </citation>
    <scope>NUCLEOTIDE SEQUENCE</scope>
    <source>
        <strain evidence="2">Hsosn_3</strain>
        <tissue evidence="2">Leaf</tissue>
    </source>
</reference>